<dbReference type="FunFam" id="3.30.160.60:FF:000359">
    <property type="entry name" value="GLIS family zinc finger 2"/>
    <property type="match status" value="1"/>
</dbReference>
<dbReference type="SUPFAM" id="SSF57667">
    <property type="entry name" value="beta-beta-alpha zinc fingers"/>
    <property type="match status" value="3"/>
</dbReference>
<dbReference type="FunFam" id="3.30.160.60:FF:000031">
    <property type="entry name" value="GLI family zinc finger 3"/>
    <property type="match status" value="1"/>
</dbReference>
<dbReference type="PANTHER" id="PTHR45718:SF7">
    <property type="entry name" value="C2H2-TYPE DOMAIN-CONTAINING PROTEIN"/>
    <property type="match status" value="1"/>
</dbReference>
<comment type="similarity">
    <text evidence="2">Belongs to the GLI C2H2-type zinc-finger protein family.</text>
</comment>
<protein>
    <recommendedName>
        <fullName evidence="11">C2H2-type domain-containing protein</fullName>
    </recommendedName>
</protein>
<dbReference type="GO" id="GO:0000978">
    <property type="term" value="F:RNA polymerase II cis-regulatory region sequence-specific DNA binding"/>
    <property type="evidence" value="ECO:0007669"/>
    <property type="project" value="TreeGrafter"/>
</dbReference>
<dbReference type="InterPro" id="IPR036236">
    <property type="entry name" value="Znf_C2H2_sf"/>
</dbReference>
<evidence type="ECO:0000256" key="7">
    <source>
        <dbReference type="ARBA" id="ARBA00023125"/>
    </source>
</evidence>
<dbReference type="EnsemblMetazoa" id="ENSAATROPT004007">
    <property type="protein sequence ID" value="ENSAATROPP003845"/>
    <property type="gene ID" value="ENSAATROPG003174"/>
</dbReference>
<dbReference type="Proteomes" id="UP000075880">
    <property type="component" value="Unassembled WGS sequence"/>
</dbReference>
<keyword evidence="4" id="KW-0677">Repeat</keyword>
<dbReference type="GO" id="GO:0000122">
    <property type="term" value="P:negative regulation of transcription by RNA polymerase II"/>
    <property type="evidence" value="ECO:0007669"/>
    <property type="project" value="UniProtKB-ARBA"/>
</dbReference>
<feature type="domain" description="C2H2-type" evidence="11">
    <location>
        <begin position="392"/>
        <end position="419"/>
    </location>
</feature>
<feature type="domain" description="C2H2-type" evidence="11">
    <location>
        <begin position="450"/>
        <end position="479"/>
    </location>
</feature>
<evidence type="ECO:0000256" key="10">
    <source>
        <dbReference type="SAM" id="MobiDB-lite"/>
    </source>
</evidence>
<feature type="region of interest" description="Disordered" evidence="10">
    <location>
        <begin position="500"/>
        <end position="541"/>
    </location>
</feature>
<evidence type="ECO:0000256" key="6">
    <source>
        <dbReference type="ARBA" id="ARBA00022833"/>
    </source>
</evidence>
<keyword evidence="6" id="KW-0862">Zinc</keyword>
<evidence type="ECO:0000256" key="3">
    <source>
        <dbReference type="ARBA" id="ARBA00022723"/>
    </source>
</evidence>
<evidence type="ECO:0000256" key="8">
    <source>
        <dbReference type="ARBA" id="ARBA00023242"/>
    </source>
</evidence>
<comment type="subcellular location">
    <subcellularLocation>
        <location evidence="1">Nucleus</location>
    </subcellularLocation>
</comment>
<evidence type="ECO:0000256" key="9">
    <source>
        <dbReference type="PROSITE-ProRule" id="PRU00042"/>
    </source>
</evidence>
<name>A0AAG5CYI4_ANOAO</name>
<evidence type="ECO:0000256" key="5">
    <source>
        <dbReference type="ARBA" id="ARBA00022771"/>
    </source>
</evidence>
<dbReference type="GO" id="GO:0008270">
    <property type="term" value="F:zinc ion binding"/>
    <property type="evidence" value="ECO:0007669"/>
    <property type="project" value="UniProtKB-KW"/>
</dbReference>
<accession>A0AAG5CYI4</accession>
<evidence type="ECO:0000256" key="4">
    <source>
        <dbReference type="ARBA" id="ARBA00022737"/>
    </source>
</evidence>
<dbReference type="Gene3D" id="3.30.160.60">
    <property type="entry name" value="Classic Zinc Finger"/>
    <property type="match status" value="5"/>
</dbReference>
<dbReference type="FunFam" id="3.30.160.60:FF:000019">
    <property type="entry name" value="GLI family zinc finger 3"/>
    <property type="match status" value="1"/>
</dbReference>
<evidence type="ECO:0000313" key="13">
    <source>
        <dbReference type="Proteomes" id="UP000075880"/>
    </source>
</evidence>
<dbReference type="InterPro" id="IPR056436">
    <property type="entry name" value="Znf-C2H2_ZIC1-5/GLI1-3-like"/>
</dbReference>
<keyword evidence="3" id="KW-0479">Metal-binding</keyword>
<proteinExistence type="inferred from homology"/>
<dbReference type="GO" id="GO:0000981">
    <property type="term" value="F:DNA-binding transcription factor activity, RNA polymerase II-specific"/>
    <property type="evidence" value="ECO:0007669"/>
    <property type="project" value="TreeGrafter"/>
</dbReference>
<feature type="compositionally biased region" description="Polar residues" evidence="10">
    <location>
        <begin position="525"/>
        <end position="534"/>
    </location>
</feature>
<dbReference type="PANTHER" id="PTHR45718">
    <property type="entry name" value="TRANSCRIPTIONAL ACTIVATOR CUBITUS INTERRUPTUS"/>
    <property type="match status" value="1"/>
</dbReference>
<dbReference type="GO" id="GO:0140297">
    <property type="term" value="F:DNA-binding transcription factor binding"/>
    <property type="evidence" value="ECO:0007669"/>
    <property type="project" value="UniProtKB-ARBA"/>
</dbReference>
<dbReference type="GO" id="GO:0005634">
    <property type="term" value="C:nucleus"/>
    <property type="evidence" value="ECO:0007669"/>
    <property type="project" value="UniProtKB-SubCell"/>
</dbReference>
<keyword evidence="7" id="KW-0238">DNA-binding</keyword>
<dbReference type="SMART" id="SM00355">
    <property type="entry name" value="ZnF_C2H2"/>
    <property type="match status" value="5"/>
</dbReference>
<dbReference type="InterPro" id="IPR013087">
    <property type="entry name" value="Znf_C2H2_type"/>
</dbReference>
<evidence type="ECO:0000259" key="11">
    <source>
        <dbReference type="PROSITE" id="PS50157"/>
    </source>
</evidence>
<dbReference type="AlphaFoldDB" id="A0AAG5CYI4"/>
<dbReference type="PROSITE" id="PS00028">
    <property type="entry name" value="ZINC_FINGER_C2H2_1"/>
    <property type="match status" value="4"/>
</dbReference>
<dbReference type="Pfam" id="PF23561">
    <property type="entry name" value="zf-C2H2_15"/>
    <property type="match status" value="1"/>
</dbReference>
<dbReference type="InterPro" id="IPR043359">
    <property type="entry name" value="GLI-like"/>
</dbReference>
<dbReference type="PROSITE" id="PS50157">
    <property type="entry name" value="ZINC_FINGER_C2H2_2"/>
    <property type="match status" value="4"/>
</dbReference>
<feature type="domain" description="C2H2-type" evidence="11">
    <location>
        <begin position="420"/>
        <end position="449"/>
    </location>
</feature>
<keyword evidence="8" id="KW-0539">Nucleus</keyword>
<keyword evidence="13" id="KW-1185">Reference proteome</keyword>
<feature type="domain" description="C2H2-type" evidence="11">
    <location>
        <begin position="480"/>
        <end position="509"/>
    </location>
</feature>
<evidence type="ECO:0000256" key="2">
    <source>
        <dbReference type="ARBA" id="ARBA00010831"/>
    </source>
</evidence>
<dbReference type="Pfam" id="PF00096">
    <property type="entry name" value="zf-C2H2"/>
    <property type="match status" value="3"/>
</dbReference>
<sequence>MALLTPTTPSSGMISSVELSGAGLKSFDLKQGFSGLSGDETMDICYATTAFGATNDVKIDETMPAQVDDSYTPISATPAYGFTGGPSEVEPDGFKQLASRKPEGDLFFKFDPEYIAKLQSSASFLMSPASTTVATPLTCNSVLSTASFCTASTDYYNYNEANCQSKNQSPCSSPFAEDPWIDNTFALNMMNLDGCGDSSPKRNNGELEAMATVQSGTPLPSIGSAFGGTIGSQFSPSPMVKPLNAPGMEASINGMMEFFDSSFLEQYNSSTTTTINVSDRYEVDDSTGRQDAYSYAAENYNDENQLDEKPNREFKDIWKDSMAADETALVARQELEDTTGVDPLELEDRTEPLVCLWSGCNEELANQQKLVTHIEKVHVEPKKGDEFGCSWLNCPRAIRPFNARYKLLIHMRVHSGEKPNKCPFQHCQKAFSRLENLKIHQRSHTGERPYNCQYAGCLKAFSNSSDRAKHQRTHYDTKPYGCQLPGCTKRYTDPSSLRKHVKNHSASPADAQARRKSHRIDTPSIGKQPSATTRRYSEPGSFEQAACQEPIKLELDDVFEKPSNLALVERSAHSMVLATHYPSEPRMVTLEEFNDMSNCLSKFLPTAGTVASEAMAAQLDSNRYWMENLGLQFEKESYYAPERGVGAATVNTGGSMMMMVMGESDMPTGEGKYLSTFNEYDFFGGGAVA</sequence>
<organism evidence="12 13">
    <name type="scientific">Anopheles atroparvus</name>
    <name type="common">European mosquito</name>
    <dbReference type="NCBI Taxonomy" id="41427"/>
    <lineage>
        <taxon>Eukaryota</taxon>
        <taxon>Metazoa</taxon>
        <taxon>Ecdysozoa</taxon>
        <taxon>Arthropoda</taxon>
        <taxon>Hexapoda</taxon>
        <taxon>Insecta</taxon>
        <taxon>Pterygota</taxon>
        <taxon>Neoptera</taxon>
        <taxon>Endopterygota</taxon>
        <taxon>Diptera</taxon>
        <taxon>Nematocera</taxon>
        <taxon>Culicoidea</taxon>
        <taxon>Culicidae</taxon>
        <taxon>Anophelinae</taxon>
        <taxon>Anopheles</taxon>
    </lineage>
</organism>
<dbReference type="FunFam" id="3.30.160.60:FF:000048">
    <property type="entry name" value="GLI family zinc finger 3"/>
    <property type="match status" value="1"/>
</dbReference>
<keyword evidence="5 9" id="KW-0863">Zinc-finger</keyword>
<evidence type="ECO:0000313" key="12">
    <source>
        <dbReference type="EnsemblMetazoa" id="ENSAATROPP003845"/>
    </source>
</evidence>
<evidence type="ECO:0000256" key="1">
    <source>
        <dbReference type="ARBA" id="ARBA00004123"/>
    </source>
</evidence>
<reference evidence="12" key="1">
    <citation type="submission" date="2024-04" db="UniProtKB">
        <authorList>
            <consortium name="EnsemblMetazoa"/>
        </authorList>
    </citation>
    <scope>IDENTIFICATION</scope>
    <source>
        <strain evidence="12">EBRO</strain>
    </source>
</reference>